<dbReference type="Proteomes" id="UP001595075">
    <property type="component" value="Unassembled WGS sequence"/>
</dbReference>
<accession>A0ABR4C3Y6</accession>
<name>A0ABR4C3Y6_9HELO</name>
<feature type="compositionally biased region" description="Basic and acidic residues" evidence="2">
    <location>
        <begin position="851"/>
        <end position="862"/>
    </location>
</feature>
<feature type="region of interest" description="Disordered" evidence="2">
    <location>
        <begin position="74"/>
        <end position="297"/>
    </location>
</feature>
<feature type="compositionally biased region" description="Polar residues" evidence="2">
    <location>
        <begin position="277"/>
        <end position="286"/>
    </location>
</feature>
<feature type="region of interest" description="Disordered" evidence="2">
    <location>
        <begin position="1"/>
        <end position="43"/>
    </location>
</feature>
<feature type="compositionally biased region" description="Low complexity" evidence="2">
    <location>
        <begin position="142"/>
        <end position="177"/>
    </location>
</feature>
<gene>
    <name evidence="4" type="ORF">VTL71DRAFT_3745</name>
</gene>
<feature type="compositionally biased region" description="Low complexity" evidence="2">
    <location>
        <begin position="229"/>
        <end position="253"/>
    </location>
</feature>
<dbReference type="EMBL" id="JAZHXI010000013">
    <property type="protein sequence ID" value="KAL2064608.1"/>
    <property type="molecule type" value="Genomic_DNA"/>
</dbReference>
<keyword evidence="3" id="KW-1133">Transmembrane helix</keyword>
<comment type="caution">
    <text evidence="4">The sequence shown here is derived from an EMBL/GenBank/DDBJ whole genome shotgun (WGS) entry which is preliminary data.</text>
</comment>
<sequence>MDSSGNLIGTGDGTAFGIGDRAKDRVQAQKKAKEEREAKKKADKLARFEALEATVRPKAEELVGFVPENTAVASAASSTNISPPALNADGGASIGDMGAGGSTSTIPSLGVDASKSDTPSMGPRTSFPTASLAASMEVSKNQNPWPTTPPTSTLPLSVSNPSTTTPSSVTYQPSSPTNDKKPKSPSISGEPIIVVKKRRHSAGETIDSPETSNATPPHLAASTGADQQASHLPTSSLTPTISNTTNTYTSSAIPTSPMPLSSGLPAPKHSGEESVVASPTLSTTVPSAPPSGSLHGPISPINNGAVAAASPAFTMAPKSLLQGTYQPGNNGISATPSWMTAKSPIPTKGGSQSSNYTSKNSFVPSSPFATAASNPTLPSLGPSRYIEHNSFVPSPLYRTTNVPIPINHCALVSQASRAVAATPSPFLAATSPSTSTNGGFNASTRAAPIVSPFSMHNKPVEDLFAGYQSQNLITEDMDGVLTEHRPLTTLPPDSMEGLEQASDDEDMDDLADLPSSTIFEAVDHYMVEAMQASNDEYMDEEMYGFEPDSDTAMPSSFVDDGLHAYTSEDMIGVTSSHQLHSTISTPVADGSQDLEDEFMNDAIEPLYPSPAMSSPTDSLYASNHSSNDSAIDTMPSIMVFQPCLEVPPPQGALDSSSLDENMAALELNTSPALYDAQQLLPVTVHQESASPSPSAIADNLPALTIPTPISSLPTEEKVNPSVSTENLPALEIPSVPKVVEQMLSVAASPTMAPAPASMTARKIPVRVASISTPEGDKKITKSKIPIEVDEPLAAATAVVSVGMADKKMGEVAGNVEEIGHNTSIPQSLEVAQMSESSALSALPEVTPSQEVIRRTEPEKEDVAVPEDSIESNPILESAPVGLTSVADIEESSAELRKQLDAALSQNKKLSEDKRKLEEDIIKLKGDHGKQLAEAKKEGDAFRSQIATAQDDILHVVNGIVDADEWIPEAVDHIKRFKSQRDARPFHSDVINIKVKTEDKMKKRISDLKARHAEEVKEEAEKVRLAKKEVEDQHARELEDAKKEVRGEMEAEISHLKSLYAEELEDAEGNLRLAVQQIEEQALELKQMEAKTNKNPPLMVDGSTETTDDLRPVTKNRGADRQGLELSSPKMTMQGVETDRSGLGMSSRIIGHEVGSTASLPVVQKPTYLPTILEEDESDPNISPAFDLATMGESRSPLEVLATLTTCIPSAEQIKESFDAQKFTSAELSELADSADLMGSVLKAISQDCNDKKNAETSPEPDVLSTGTGEQQEELTPECTTAAPKSRKRSPFFTCKNLINLFYIVVALFTVFSYLSTFSFPVKLTTTSDTSIIDFMELPQPIYNAPTSMVWENGASELNDMISCFPGEEPVVVEPPPIRCEKPIVRHHDPGYILFQWMKAAWRCGCAKRGLVGTFCSAPRRS</sequence>
<evidence type="ECO:0000313" key="5">
    <source>
        <dbReference type="Proteomes" id="UP001595075"/>
    </source>
</evidence>
<keyword evidence="3" id="KW-0472">Membrane</keyword>
<feature type="compositionally biased region" description="Basic and acidic residues" evidence="2">
    <location>
        <begin position="20"/>
        <end position="43"/>
    </location>
</feature>
<protein>
    <submittedName>
        <fullName evidence="4">Uncharacterized protein</fullName>
    </submittedName>
</protein>
<evidence type="ECO:0000256" key="1">
    <source>
        <dbReference type="SAM" id="Coils"/>
    </source>
</evidence>
<feature type="transmembrane region" description="Helical" evidence="3">
    <location>
        <begin position="1297"/>
        <end position="1314"/>
    </location>
</feature>
<proteinExistence type="predicted"/>
<evidence type="ECO:0000313" key="4">
    <source>
        <dbReference type="EMBL" id="KAL2064608.1"/>
    </source>
</evidence>
<feature type="coiled-coil region" evidence="1">
    <location>
        <begin position="885"/>
        <end position="951"/>
    </location>
</feature>
<feature type="region of interest" description="Disordered" evidence="2">
    <location>
        <begin position="1249"/>
        <end position="1284"/>
    </location>
</feature>
<evidence type="ECO:0000256" key="2">
    <source>
        <dbReference type="SAM" id="MobiDB-lite"/>
    </source>
</evidence>
<keyword evidence="3" id="KW-0812">Transmembrane</keyword>
<keyword evidence="1" id="KW-0175">Coiled coil</keyword>
<feature type="region of interest" description="Disordered" evidence="2">
    <location>
        <begin position="840"/>
        <end position="874"/>
    </location>
</feature>
<reference evidence="4 5" key="1">
    <citation type="journal article" date="2024" name="Commun. Biol.">
        <title>Comparative genomic analysis of thermophilic fungi reveals convergent evolutionary adaptations and gene losses.</title>
        <authorList>
            <person name="Steindorff A.S."/>
            <person name="Aguilar-Pontes M.V."/>
            <person name="Robinson A.J."/>
            <person name="Andreopoulos B."/>
            <person name="LaButti K."/>
            <person name="Kuo A."/>
            <person name="Mondo S."/>
            <person name="Riley R."/>
            <person name="Otillar R."/>
            <person name="Haridas S."/>
            <person name="Lipzen A."/>
            <person name="Grimwood J."/>
            <person name="Schmutz J."/>
            <person name="Clum A."/>
            <person name="Reid I.D."/>
            <person name="Moisan M.C."/>
            <person name="Butler G."/>
            <person name="Nguyen T.T.M."/>
            <person name="Dewar K."/>
            <person name="Conant G."/>
            <person name="Drula E."/>
            <person name="Henrissat B."/>
            <person name="Hansel C."/>
            <person name="Singer S."/>
            <person name="Hutchinson M.I."/>
            <person name="de Vries R.P."/>
            <person name="Natvig D.O."/>
            <person name="Powell A.J."/>
            <person name="Tsang A."/>
            <person name="Grigoriev I.V."/>
        </authorList>
    </citation>
    <scope>NUCLEOTIDE SEQUENCE [LARGE SCALE GENOMIC DNA]</scope>
    <source>
        <strain evidence="4 5">CBS 494.80</strain>
    </source>
</reference>
<evidence type="ECO:0000256" key="3">
    <source>
        <dbReference type="SAM" id="Phobius"/>
    </source>
</evidence>
<keyword evidence="5" id="KW-1185">Reference proteome</keyword>
<feature type="region of interest" description="Disordered" evidence="2">
    <location>
        <begin position="1092"/>
        <end position="1114"/>
    </location>
</feature>
<organism evidence="4 5">
    <name type="scientific">Oculimacula yallundae</name>
    <dbReference type="NCBI Taxonomy" id="86028"/>
    <lineage>
        <taxon>Eukaryota</taxon>
        <taxon>Fungi</taxon>
        <taxon>Dikarya</taxon>
        <taxon>Ascomycota</taxon>
        <taxon>Pezizomycotina</taxon>
        <taxon>Leotiomycetes</taxon>
        <taxon>Helotiales</taxon>
        <taxon>Ploettnerulaceae</taxon>
        <taxon>Oculimacula</taxon>
    </lineage>
</organism>